<keyword evidence="1" id="KW-0732">Signal</keyword>
<dbReference type="OrthoDB" id="7796036at2"/>
<evidence type="ECO:0000256" key="1">
    <source>
        <dbReference type="SAM" id="SignalP"/>
    </source>
</evidence>
<keyword evidence="3" id="KW-1185">Reference proteome</keyword>
<reference evidence="2 3" key="1">
    <citation type="journal article" date="2010" name="J. Bacteriol.">
        <title>Genome sequences of Oceanicola granulosus HTCC2516(T) and Oceanicola batsensis HTCC2597(TDelta).</title>
        <authorList>
            <person name="Thrash J.C."/>
            <person name="Cho J.C."/>
            <person name="Vergin K.L."/>
            <person name="Giovannoni S.J."/>
        </authorList>
    </citation>
    <scope>NUCLEOTIDE SEQUENCE [LARGE SCALE GENOMIC DNA]</scope>
    <source>
        <strain evidence="3">ATCC BAA-861 / DSM 15982 / KCTC 12143 / HTCC2516</strain>
    </source>
</reference>
<evidence type="ECO:0000313" key="3">
    <source>
        <dbReference type="Proteomes" id="UP000003635"/>
    </source>
</evidence>
<sequence length="580" mass="61812">MFAGVRIAAVSGALAFALATAAAGEGGVPSGAGLAGYLRPTFLEDRRALGIEVTLAEPGTAIERRALLDLAGFYLAHVMIPEGLSVLSGVDAEALSGAERRRHDRLAVRLALMSDRAGVTLPEPGAAAAVGPLWTALLAIRQDDPVAASAELQRAFFELSTYPPQFAVALMPELFEAAIVTEQWQLAGDIARTIDGLPELAGDPRYDYLMGRVMAQTGDLVAAFDRYEAAARGSGPDAHRARLALVRLGQESGTLEAEEQWAMLEAIARLWKGGPLESETLHLLARAELATGREVAALDTFALIGARAPGSVAASEAAQMARALLRDWYARSAEGEIGLAEALPGHRRIAGRYRFDPDFWSGAERFADRLLASGVTGAAADEFAFLRDHRRAAIELGLAEADAAEDDRLLLKQADALMRGGRFEAAQAVLAGGLKGDDPELRDWHASLWAEILAETGSTADLLSLDAPGEREGVLRIVARARYEEGDWAGARDAYLRLWDAQGALPGSDAINLFLAAHRLGDTATRDRAAAAYPSLAETLIITGESGEETPLRRQDALDALERADRTLEGINRADDPEDT</sequence>
<feature type="signal peptide" evidence="1">
    <location>
        <begin position="1"/>
        <end position="23"/>
    </location>
</feature>
<evidence type="ECO:0000313" key="2">
    <source>
        <dbReference type="EMBL" id="EAR51754.1"/>
    </source>
</evidence>
<dbReference type="EMBL" id="AAOT01000009">
    <property type="protein sequence ID" value="EAR51754.1"/>
    <property type="molecule type" value="Genomic_DNA"/>
</dbReference>
<organism evidence="2 3">
    <name type="scientific">Oceanicola granulosus (strain ATCC BAA-861 / DSM 15982 / KCTC 12143 / HTCC2516)</name>
    <dbReference type="NCBI Taxonomy" id="314256"/>
    <lineage>
        <taxon>Bacteria</taxon>
        <taxon>Pseudomonadati</taxon>
        <taxon>Pseudomonadota</taxon>
        <taxon>Alphaproteobacteria</taxon>
        <taxon>Rhodobacterales</taxon>
        <taxon>Roseobacteraceae</taxon>
        <taxon>Oceanicola</taxon>
    </lineage>
</organism>
<dbReference type="RefSeq" id="WP_007254888.1">
    <property type="nucleotide sequence ID" value="NZ_CH724107.1"/>
</dbReference>
<name>Q2CGG4_OCEGH</name>
<dbReference type="STRING" id="314256.OG2516_06811"/>
<gene>
    <name evidence="2" type="ORF">OG2516_06811</name>
</gene>
<dbReference type="Proteomes" id="UP000003635">
    <property type="component" value="Unassembled WGS sequence"/>
</dbReference>
<dbReference type="HOGENOM" id="CLU_442013_0_0_5"/>
<dbReference type="eggNOG" id="COG2976">
    <property type="taxonomic scope" value="Bacteria"/>
</dbReference>
<proteinExistence type="predicted"/>
<feature type="chain" id="PRO_5004207517" description="Tetratricopeptide repeat protein" evidence="1">
    <location>
        <begin position="24"/>
        <end position="580"/>
    </location>
</feature>
<comment type="caution">
    <text evidence="2">The sequence shown here is derived from an EMBL/GenBank/DDBJ whole genome shotgun (WGS) entry which is preliminary data.</text>
</comment>
<evidence type="ECO:0008006" key="4">
    <source>
        <dbReference type="Google" id="ProtNLM"/>
    </source>
</evidence>
<dbReference type="AlphaFoldDB" id="Q2CGG4"/>
<accession>Q2CGG4</accession>
<protein>
    <recommendedName>
        <fullName evidence="4">Tetratricopeptide repeat protein</fullName>
    </recommendedName>
</protein>